<organism evidence="1">
    <name type="scientific">bioreactor metagenome</name>
    <dbReference type="NCBI Taxonomy" id="1076179"/>
    <lineage>
        <taxon>unclassified sequences</taxon>
        <taxon>metagenomes</taxon>
        <taxon>ecological metagenomes</taxon>
    </lineage>
</organism>
<gene>
    <name evidence="1" type="ORF">SDC9_127130</name>
</gene>
<proteinExistence type="predicted"/>
<protein>
    <submittedName>
        <fullName evidence="1">Uncharacterized protein</fullName>
    </submittedName>
</protein>
<accession>A0A645CT36</accession>
<dbReference type="AlphaFoldDB" id="A0A645CT36"/>
<comment type="caution">
    <text evidence="1">The sequence shown here is derived from an EMBL/GenBank/DDBJ whole genome shotgun (WGS) entry which is preliminary data.</text>
</comment>
<evidence type="ECO:0000313" key="1">
    <source>
        <dbReference type="EMBL" id="MPM80084.1"/>
    </source>
</evidence>
<name>A0A645CT36_9ZZZZ</name>
<dbReference type="EMBL" id="VSSQ01029809">
    <property type="protein sequence ID" value="MPM80084.1"/>
    <property type="molecule type" value="Genomic_DNA"/>
</dbReference>
<reference evidence="1" key="1">
    <citation type="submission" date="2019-08" db="EMBL/GenBank/DDBJ databases">
        <authorList>
            <person name="Kucharzyk K."/>
            <person name="Murdoch R.W."/>
            <person name="Higgins S."/>
            <person name="Loffler F."/>
        </authorList>
    </citation>
    <scope>NUCLEOTIDE SEQUENCE</scope>
</reference>
<sequence>MEKMVAAFAVHVAVAGEDGHFQFVVGDFDPRRRRQRPAVQAVEHADRNIVRQFRRLADAGNQYQLIGVDRPGRQDFPQDFQDGIIAAARAPRWLGIRFRDGNHNFTSAVKYSAVIGNPS</sequence>